<accession>A0A917LHB5</accession>
<dbReference type="EMBL" id="BMGR01000020">
    <property type="protein sequence ID" value="GGG23685.1"/>
    <property type="molecule type" value="Genomic_DNA"/>
</dbReference>
<keyword evidence="1" id="KW-0472">Membrane</keyword>
<evidence type="ECO:0000313" key="3">
    <source>
        <dbReference type="Proteomes" id="UP000644756"/>
    </source>
</evidence>
<feature type="transmembrane region" description="Helical" evidence="1">
    <location>
        <begin position="7"/>
        <end position="27"/>
    </location>
</feature>
<keyword evidence="3" id="KW-1185">Reference proteome</keyword>
<dbReference type="Pfam" id="PF18952">
    <property type="entry name" value="DUF5696"/>
    <property type="match status" value="1"/>
</dbReference>
<reference evidence="2" key="1">
    <citation type="journal article" date="2014" name="Int. J. Syst. Evol. Microbiol.">
        <title>Complete genome sequence of Corynebacterium casei LMG S-19264T (=DSM 44701T), isolated from a smear-ripened cheese.</title>
        <authorList>
            <consortium name="US DOE Joint Genome Institute (JGI-PGF)"/>
            <person name="Walter F."/>
            <person name="Albersmeier A."/>
            <person name="Kalinowski J."/>
            <person name="Ruckert C."/>
        </authorList>
    </citation>
    <scope>NUCLEOTIDE SEQUENCE</scope>
    <source>
        <strain evidence="2">CGMCC 1.12987</strain>
    </source>
</reference>
<dbReference type="InterPro" id="IPR043751">
    <property type="entry name" value="DUF5696"/>
</dbReference>
<gene>
    <name evidence="2" type="ORF">GCM10010916_45310</name>
</gene>
<evidence type="ECO:0000256" key="1">
    <source>
        <dbReference type="SAM" id="Phobius"/>
    </source>
</evidence>
<dbReference type="AlphaFoldDB" id="A0A917LHB5"/>
<dbReference type="Proteomes" id="UP000644756">
    <property type="component" value="Unassembled WGS sequence"/>
</dbReference>
<sequence length="855" mass="94368">MNRRNKLYAVLACVAVAGIGVLLYVILTKGAPAVSISTYVVSTPEPAAGSEAKFLSGSAVPGMKLAAETDALAMYFHEETTEIAVVDKKSGKVWRTNPETRNEDMKASPFEKELLSSQVTVNYRDRIGTLGTFTNYAHSILNKQFKAEIIENGLRLTYTIGDMSLGIDALPKFISKQRMEEKVLSKLDDQAKVTINRAYLPSDTNPDVLERLDTAVSRALVLQRVLDVFAKAGYTDEDLAFDNEENGIGAGAAEKPNFRVVIEYRLDGDSFVVNVPAGQMAESEGYRIRNLELLNFFGAAGLDEQGYMLVPDGSGGLIHLNNGKSNAEVYAQRVYGDDYNDNSGRRGQVSENARLPVFGLKSGDNAWFAQIEKGESIANITADIGGRQNSYNNIYASFALRGEDELELYKGNEVDEIQLLSEARYTGDIQLRYDFLSGSDATYAGMARKYRERLAADGQLTPVEAEGGLPFYVDVLGAVDKRKSFLGVPYKGLVPMTTIEQAGEIADVLDEKGISNVQMRYLGWFNGGMKHSLPASVDIEGKLGSKTELHALAEKLEESGGKLYPDAAFQHVLRDSFAFKPASDAARFITREQAARTPYNRAFNTMDYDLGTYWLLSPAKLPYFVNQFIAGYDDYKIDSVSLRDLGDLLHADYRANRVVFRETAKNIVTEQLGKLEGKFPNLMVTGGNAYALPYADQLINVPMEGSGFNIVDDTVPFYQMVVHGYIDYAGPPVNLNDEQDLQYHLLRWIEYGAAPHFLWSHESSSELKFTAFDIFFSTEYTNWIDAAADMYAKANEALGGLRSQPIVDHIAHQEGVVEVRYGNGVSVYVNYTDKPVTVNGMAVEAKYFSVGGDGN</sequence>
<proteinExistence type="predicted"/>
<comment type="caution">
    <text evidence="2">The sequence shown here is derived from an EMBL/GenBank/DDBJ whole genome shotgun (WGS) entry which is preliminary data.</text>
</comment>
<organism evidence="2 3">
    <name type="scientific">Paenibacillus abyssi</name>
    <dbReference type="NCBI Taxonomy" id="1340531"/>
    <lineage>
        <taxon>Bacteria</taxon>
        <taxon>Bacillati</taxon>
        <taxon>Bacillota</taxon>
        <taxon>Bacilli</taxon>
        <taxon>Bacillales</taxon>
        <taxon>Paenibacillaceae</taxon>
        <taxon>Paenibacillus</taxon>
    </lineage>
</organism>
<protein>
    <submittedName>
        <fullName evidence="2">Uncharacterized protein</fullName>
    </submittedName>
</protein>
<keyword evidence="1" id="KW-1133">Transmembrane helix</keyword>
<evidence type="ECO:0000313" key="2">
    <source>
        <dbReference type="EMBL" id="GGG23685.1"/>
    </source>
</evidence>
<keyword evidence="1" id="KW-0812">Transmembrane</keyword>
<name>A0A917LHB5_9BACL</name>
<reference evidence="2" key="2">
    <citation type="submission" date="2020-09" db="EMBL/GenBank/DDBJ databases">
        <authorList>
            <person name="Sun Q."/>
            <person name="Zhou Y."/>
        </authorList>
    </citation>
    <scope>NUCLEOTIDE SEQUENCE</scope>
    <source>
        <strain evidence="2">CGMCC 1.12987</strain>
    </source>
</reference>